<feature type="signal peptide" evidence="2">
    <location>
        <begin position="1"/>
        <end position="29"/>
    </location>
</feature>
<name>A0A919QBE4_9ACTN</name>
<evidence type="ECO:0000259" key="3">
    <source>
        <dbReference type="SMART" id="SM00458"/>
    </source>
</evidence>
<feature type="domain" description="Ricin B lectin" evidence="3">
    <location>
        <begin position="205"/>
        <end position="341"/>
    </location>
</feature>
<feature type="region of interest" description="Disordered" evidence="1">
    <location>
        <begin position="175"/>
        <end position="204"/>
    </location>
</feature>
<dbReference type="Gene3D" id="2.80.10.50">
    <property type="match status" value="1"/>
</dbReference>
<accession>A0A919QBE4</accession>
<feature type="compositionally biased region" description="Pro residues" evidence="1">
    <location>
        <begin position="177"/>
        <end position="193"/>
    </location>
</feature>
<reference evidence="4" key="1">
    <citation type="submission" date="2021-01" db="EMBL/GenBank/DDBJ databases">
        <title>Whole genome shotgun sequence of Acrocarpospora phusangensis NBRC 108782.</title>
        <authorList>
            <person name="Komaki H."/>
            <person name="Tamura T."/>
        </authorList>
    </citation>
    <scope>NUCLEOTIDE SEQUENCE</scope>
    <source>
        <strain evidence="4">NBRC 108782</strain>
    </source>
</reference>
<keyword evidence="5" id="KW-1185">Reference proteome</keyword>
<proteinExistence type="predicted"/>
<protein>
    <recommendedName>
        <fullName evidence="3">Ricin B lectin domain-containing protein</fullName>
    </recommendedName>
</protein>
<keyword evidence="2" id="KW-0732">Signal</keyword>
<dbReference type="InterPro" id="IPR035992">
    <property type="entry name" value="Ricin_B-like_lectins"/>
</dbReference>
<dbReference type="SUPFAM" id="SSF50370">
    <property type="entry name" value="Ricin B-like lectins"/>
    <property type="match status" value="1"/>
</dbReference>
<evidence type="ECO:0000256" key="2">
    <source>
        <dbReference type="SAM" id="SignalP"/>
    </source>
</evidence>
<dbReference type="EMBL" id="BOOA01000030">
    <property type="protein sequence ID" value="GIH25568.1"/>
    <property type="molecule type" value="Genomic_DNA"/>
</dbReference>
<gene>
    <name evidence="4" type="ORF">Aph01nite_38780</name>
</gene>
<dbReference type="SMART" id="SM00458">
    <property type="entry name" value="RICIN"/>
    <property type="match status" value="1"/>
</dbReference>
<dbReference type="PROSITE" id="PS50231">
    <property type="entry name" value="RICIN_B_LECTIN"/>
    <property type="match status" value="1"/>
</dbReference>
<sequence>MSHFLRVPGLVAGAAVMALPLSLAGSAWAGERPVEIRLAAKPESSVVNATAGGRLTIALADTIRSRFVSAMGSSLRFTAPPNLTFTGVADGMFTGGWTWSQWYRCALDSDTQITCARDSGYYGLPVRDETISIPVAVRNGTSPGTYTGGLAEFTPGKFLPDHAKVSIPFAYSVTGEPSPPTAVPSEPAKPPAEPAVEIPRPKPGKPGYLRLSGDEQMAIEVKDGDSANNTPVVLRVYDGGAAQQWEINPIRNDSIMLRNPQTRKCLDIGAKKPDVRTPVNIWRCSLVDYPEQEWKLRHHDDEFEIYSPYADKCLEQSSGADGVQLMVASCDKSAAQRWKWNS</sequence>
<dbReference type="AlphaFoldDB" id="A0A919QBE4"/>
<evidence type="ECO:0000313" key="5">
    <source>
        <dbReference type="Proteomes" id="UP000640052"/>
    </source>
</evidence>
<dbReference type="InterPro" id="IPR000772">
    <property type="entry name" value="Ricin_B_lectin"/>
</dbReference>
<dbReference type="Pfam" id="PF00652">
    <property type="entry name" value="Ricin_B_lectin"/>
    <property type="match status" value="1"/>
</dbReference>
<comment type="caution">
    <text evidence="4">The sequence shown here is derived from an EMBL/GenBank/DDBJ whole genome shotgun (WGS) entry which is preliminary data.</text>
</comment>
<evidence type="ECO:0000313" key="4">
    <source>
        <dbReference type="EMBL" id="GIH25568.1"/>
    </source>
</evidence>
<dbReference type="RefSeq" id="WP_204042275.1">
    <property type="nucleotide sequence ID" value="NZ_BOOA01000030.1"/>
</dbReference>
<organism evidence="4 5">
    <name type="scientific">Acrocarpospora phusangensis</name>
    <dbReference type="NCBI Taxonomy" id="1070424"/>
    <lineage>
        <taxon>Bacteria</taxon>
        <taxon>Bacillati</taxon>
        <taxon>Actinomycetota</taxon>
        <taxon>Actinomycetes</taxon>
        <taxon>Streptosporangiales</taxon>
        <taxon>Streptosporangiaceae</taxon>
        <taxon>Acrocarpospora</taxon>
    </lineage>
</organism>
<evidence type="ECO:0000256" key="1">
    <source>
        <dbReference type="SAM" id="MobiDB-lite"/>
    </source>
</evidence>
<dbReference type="Proteomes" id="UP000640052">
    <property type="component" value="Unassembled WGS sequence"/>
</dbReference>
<feature type="chain" id="PRO_5037518597" description="Ricin B lectin domain-containing protein" evidence="2">
    <location>
        <begin position="30"/>
        <end position="342"/>
    </location>
</feature>
<dbReference type="CDD" id="cd00161">
    <property type="entry name" value="beta-trefoil_Ricin-like"/>
    <property type="match status" value="1"/>
</dbReference>